<evidence type="ECO:0000256" key="1">
    <source>
        <dbReference type="ARBA" id="ARBA00023015"/>
    </source>
</evidence>
<dbReference type="SMART" id="SM00342">
    <property type="entry name" value="HTH_ARAC"/>
    <property type="match status" value="1"/>
</dbReference>
<dbReference type="PROSITE" id="PS00041">
    <property type="entry name" value="HTH_ARAC_FAMILY_1"/>
    <property type="match status" value="1"/>
</dbReference>
<keyword evidence="6" id="KW-1185">Reference proteome</keyword>
<comment type="caution">
    <text evidence="5">The sequence shown here is derived from an EMBL/GenBank/DDBJ whole genome shotgun (WGS) entry which is preliminary data.</text>
</comment>
<name>A0ABW6PJM3_9NOCA</name>
<proteinExistence type="predicted"/>
<dbReference type="Gene3D" id="1.10.10.60">
    <property type="entry name" value="Homeodomain-like"/>
    <property type="match status" value="1"/>
</dbReference>
<dbReference type="SUPFAM" id="SSF46689">
    <property type="entry name" value="Homeodomain-like"/>
    <property type="match status" value="1"/>
</dbReference>
<feature type="domain" description="HTH araC/xylS-type" evidence="4">
    <location>
        <begin position="227"/>
        <end position="324"/>
    </location>
</feature>
<dbReference type="PANTHER" id="PTHR46796">
    <property type="entry name" value="HTH-TYPE TRANSCRIPTIONAL ACTIVATOR RHAS-RELATED"/>
    <property type="match status" value="1"/>
</dbReference>
<protein>
    <submittedName>
        <fullName evidence="5">Helix-turn-helix domain-containing protein</fullName>
    </submittedName>
</protein>
<keyword evidence="1" id="KW-0805">Transcription regulation</keyword>
<reference evidence="5 6" key="1">
    <citation type="submission" date="2024-10" db="EMBL/GenBank/DDBJ databases">
        <title>The Natural Products Discovery Center: Release of the First 8490 Sequenced Strains for Exploring Actinobacteria Biosynthetic Diversity.</title>
        <authorList>
            <person name="Kalkreuter E."/>
            <person name="Kautsar S.A."/>
            <person name="Yang D."/>
            <person name="Bader C.D."/>
            <person name="Teijaro C.N."/>
            <person name="Fluegel L."/>
            <person name="Davis C.M."/>
            <person name="Simpson J.R."/>
            <person name="Lauterbach L."/>
            <person name="Steele A.D."/>
            <person name="Gui C."/>
            <person name="Meng S."/>
            <person name="Li G."/>
            <person name="Viehrig K."/>
            <person name="Ye F."/>
            <person name="Su P."/>
            <person name="Kiefer A.F."/>
            <person name="Nichols A."/>
            <person name="Cepeda A.J."/>
            <person name="Yan W."/>
            <person name="Fan B."/>
            <person name="Jiang Y."/>
            <person name="Adhikari A."/>
            <person name="Zheng C.-J."/>
            <person name="Schuster L."/>
            <person name="Cowan T.M."/>
            <person name="Smanski M.J."/>
            <person name="Chevrette M.G."/>
            <person name="De Carvalho L.P.S."/>
            <person name="Shen B."/>
        </authorList>
    </citation>
    <scope>NUCLEOTIDE SEQUENCE [LARGE SCALE GENOMIC DNA]</scope>
    <source>
        <strain evidence="5 6">NPDC004045</strain>
    </source>
</reference>
<sequence length="334" mass="36323">MRPAPADPDSRDPGPVAVVDLADAPAGEIFDRWEAMMSEAYVPLAVTPTRSGLRDFHGRITSGAYGDLRVSRLITAGQTVRRTAGLISRASHEYLLASIHTAGNGILYQGDRVASVGPGEMVFYDTTVPYHWEIDKDFEQVVVQVPLETIFARLCRRTALPTAVTVPAHGVGSAVSGFFRGLAQVQERDAADAAVLAEQATDLLVSAVTILGNGRLAPESAEALSWEKVVRFVRDHCGDPELGIEAIARACHMSRRTLYRLCTAHHATPGDLLRRLRVRRAEELMRTERPLAAIAAAAGFSSERHFYRAFRLETGLAPGRYRRVGTHGQSSGTV</sequence>
<dbReference type="InterPro" id="IPR050204">
    <property type="entry name" value="AraC_XylS_family_regulators"/>
</dbReference>
<dbReference type="PROSITE" id="PS01124">
    <property type="entry name" value="HTH_ARAC_FAMILY_2"/>
    <property type="match status" value="1"/>
</dbReference>
<accession>A0ABW6PJM3</accession>
<evidence type="ECO:0000256" key="2">
    <source>
        <dbReference type="ARBA" id="ARBA00023125"/>
    </source>
</evidence>
<evidence type="ECO:0000256" key="3">
    <source>
        <dbReference type="ARBA" id="ARBA00023163"/>
    </source>
</evidence>
<evidence type="ECO:0000313" key="5">
    <source>
        <dbReference type="EMBL" id="MFF0542594.1"/>
    </source>
</evidence>
<organism evidence="5 6">
    <name type="scientific">Nocardia thailandica</name>
    <dbReference type="NCBI Taxonomy" id="257275"/>
    <lineage>
        <taxon>Bacteria</taxon>
        <taxon>Bacillati</taxon>
        <taxon>Actinomycetota</taxon>
        <taxon>Actinomycetes</taxon>
        <taxon>Mycobacteriales</taxon>
        <taxon>Nocardiaceae</taxon>
        <taxon>Nocardia</taxon>
    </lineage>
</organism>
<dbReference type="Pfam" id="PF12833">
    <property type="entry name" value="HTH_18"/>
    <property type="match status" value="1"/>
</dbReference>
<gene>
    <name evidence="5" type="ORF">ACFYTF_07130</name>
</gene>
<dbReference type="InterPro" id="IPR018062">
    <property type="entry name" value="HTH_AraC-typ_CS"/>
</dbReference>
<dbReference type="InterPro" id="IPR018060">
    <property type="entry name" value="HTH_AraC"/>
</dbReference>
<dbReference type="InterPro" id="IPR035418">
    <property type="entry name" value="AraC-bd_2"/>
</dbReference>
<evidence type="ECO:0000313" key="6">
    <source>
        <dbReference type="Proteomes" id="UP001601444"/>
    </source>
</evidence>
<keyword evidence="2" id="KW-0238">DNA-binding</keyword>
<dbReference type="RefSeq" id="WP_387699434.1">
    <property type="nucleotide sequence ID" value="NZ_JBIAMX010000003.1"/>
</dbReference>
<dbReference type="Proteomes" id="UP001601444">
    <property type="component" value="Unassembled WGS sequence"/>
</dbReference>
<dbReference type="Pfam" id="PF14525">
    <property type="entry name" value="AraC_binding_2"/>
    <property type="match status" value="1"/>
</dbReference>
<dbReference type="PANTHER" id="PTHR46796:SF6">
    <property type="entry name" value="ARAC SUBFAMILY"/>
    <property type="match status" value="1"/>
</dbReference>
<dbReference type="InterPro" id="IPR009057">
    <property type="entry name" value="Homeodomain-like_sf"/>
</dbReference>
<evidence type="ECO:0000259" key="4">
    <source>
        <dbReference type="PROSITE" id="PS01124"/>
    </source>
</evidence>
<dbReference type="EMBL" id="JBIAMX010000003">
    <property type="protein sequence ID" value="MFF0542594.1"/>
    <property type="molecule type" value="Genomic_DNA"/>
</dbReference>
<keyword evidence="3" id="KW-0804">Transcription</keyword>